<dbReference type="EMBL" id="BMXV01000004">
    <property type="protein sequence ID" value="GGY73958.1"/>
    <property type="molecule type" value="Genomic_DNA"/>
</dbReference>
<protein>
    <recommendedName>
        <fullName evidence="9">Sec-independent protein translocase protein TatB</fullName>
    </recommendedName>
</protein>
<dbReference type="Proteomes" id="UP000601597">
    <property type="component" value="Unassembled WGS sequence"/>
</dbReference>
<comment type="caution">
    <text evidence="11">The sequence shown here is derived from an EMBL/GenBank/DDBJ whole genome shotgun (WGS) entry which is preliminary data.</text>
</comment>
<keyword evidence="5 9" id="KW-0653">Protein transport</keyword>
<comment type="similarity">
    <text evidence="9">Belongs to the TatB family.</text>
</comment>
<evidence type="ECO:0000256" key="3">
    <source>
        <dbReference type="ARBA" id="ARBA00022475"/>
    </source>
</evidence>
<dbReference type="PRINTS" id="PR01506">
    <property type="entry name" value="TATBPROTEIN"/>
</dbReference>
<dbReference type="InterPro" id="IPR003369">
    <property type="entry name" value="TatA/B/E"/>
</dbReference>
<keyword evidence="2 9" id="KW-0813">Transport</keyword>
<accession>A0ABQ3B590</accession>
<evidence type="ECO:0000256" key="8">
    <source>
        <dbReference type="ARBA" id="ARBA00023136"/>
    </source>
</evidence>
<comment type="subunit">
    <text evidence="9">The Tat system comprises two distinct complexes: a TatABC complex, containing multiple copies of TatA, TatB and TatC subunits, and a separate TatA complex, containing only TatA subunits. Substrates initially bind to the TatABC complex, which probably triggers association of the separate TatA complex to form the active translocon.</text>
</comment>
<dbReference type="Pfam" id="PF02416">
    <property type="entry name" value="TatA_B_E"/>
    <property type="match status" value="1"/>
</dbReference>
<keyword evidence="8 9" id="KW-0472">Membrane</keyword>
<keyword evidence="3 9" id="KW-1003">Cell membrane</keyword>
<evidence type="ECO:0000256" key="2">
    <source>
        <dbReference type="ARBA" id="ARBA00022448"/>
    </source>
</evidence>
<evidence type="ECO:0000256" key="6">
    <source>
        <dbReference type="ARBA" id="ARBA00022989"/>
    </source>
</evidence>
<keyword evidence="4 9" id="KW-0812">Transmembrane</keyword>
<feature type="compositionally biased region" description="Basic and acidic residues" evidence="10">
    <location>
        <begin position="145"/>
        <end position="162"/>
    </location>
</feature>
<dbReference type="HAMAP" id="MF_00237">
    <property type="entry name" value="TatB"/>
    <property type="match status" value="1"/>
</dbReference>
<evidence type="ECO:0000313" key="11">
    <source>
        <dbReference type="EMBL" id="GGY73958.1"/>
    </source>
</evidence>
<sequence>MFDIGFIELVICAVIALLILGPERLPAAARTAGRWVGGARRMVTQFTSELDRELKADELRKELRKAGDIGLDDVEKTVKGALDEAKQYEDMILSDKDTRKPRPAPATRRVAGEKEKQPESQQDEPQPPGEPPHEGSQQQDDSGEGDNRQQLRDWEPPEKPGYDPHAMIRKGSHTDPAEEPTDSGDPETPKDKPERHS</sequence>
<evidence type="ECO:0000256" key="5">
    <source>
        <dbReference type="ARBA" id="ARBA00022927"/>
    </source>
</evidence>
<dbReference type="NCBIfam" id="TIGR01410">
    <property type="entry name" value="tatB"/>
    <property type="match status" value="1"/>
</dbReference>
<feature type="compositionally biased region" description="Basic and acidic residues" evidence="10">
    <location>
        <begin position="89"/>
        <end position="100"/>
    </location>
</feature>
<keyword evidence="7 9" id="KW-0811">Translocation</keyword>
<evidence type="ECO:0000256" key="7">
    <source>
        <dbReference type="ARBA" id="ARBA00023010"/>
    </source>
</evidence>
<evidence type="ECO:0000313" key="12">
    <source>
        <dbReference type="Proteomes" id="UP000601597"/>
    </source>
</evidence>
<dbReference type="PANTHER" id="PTHR33162">
    <property type="entry name" value="SEC-INDEPENDENT PROTEIN TRANSLOCASE PROTEIN TATA, CHLOROPLASTIC"/>
    <property type="match status" value="1"/>
</dbReference>
<comment type="function">
    <text evidence="9">Part of the twin-arginine translocation (Tat) system that transports large folded proteins containing a characteristic twin-arginine motif in their signal peptide across membranes. Together with TatC, TatB is part of a receptor directly interacting with Tat signal peptides. TatB may form an oligomeric binding site that transiently accommodates folded Tat precursor proteins before their translocation.</text>
</comment>
<keyword evidence="6 9" id="KW-1133">Transmembrane helix</keyword>
<feature type="compositionally biased region" description="Basic and acidic residues" evidence="10">
    <location>
        <begin position="187"/>
        <end position="197"/>
    </location>
</feature>
<evidence type="ECO:0000256" key="4">
    <source>
        <dbReference type="ARBA" id="ARBA00022692"/>
    </source>
</evidence>
<dbReference type="PANTHER" id="PTHR33162:SF1">
    <property type="entry name" value="SEC-INDEPENDENT PROTEIN TRANSLOCASE PROTEIN TATA, CHLOROPLASTIC"/>
    <property type="match status" value="1"/>
</dbReference>
<proteinExistence type="inferred from homology"/>
<feature type="region of interest" description="Disordered" evidence="10">
    <location>
        <begin position="89"/>
        <end position="197"/>
    </location>
</feature>
<keyword evidence="12" id="KW-1185">Reference proteome</keyword>
<dbReference type="Gene3D" id="1.20.5.3310">
    <property type="match status" value="1"/>
</dbReference>
<organism evidence="11 12">
    <name type="scientific">Marinobacter zhanjiangensis</name>
    <dbReference type="NCBI Taxonomy" id="578215"/>
    <lineage>
        <taxon>Bacteria</taxon>
        <taxon>Pseudomonadati</taxon>
        <taxon>Pseudomonadota</taxon>
        <taxon>Gammaproteobacteria</taxon>
        <taxon>Pseudomonadales</taxon>
        <taxon>Marinobacteraceae</taxon>
        <taxon>Marinobacter</taxon>
    </lineage>
</organism>
<evidence type="ECO:0000256" key="10">
    <source>
        <dbReference type="SAM" id="MobiDB-lite"/>
    </source>
</evidence>
<evidence type="ECO:0000256" key="9">
    <source>
        <dbReference type="HAMAP-Rule" id="MF_00237"/>
    </source>
</evidence>
<reference evidence="12" key="1">
    <citation type="journal article" date="2019" name="Int. J. Syst. Evol. Microbiol.">
        <title>The Global Catalogue of Microorganisms (GCM) 10K type strain sequencing project: providing services to taxonomists for standard genome sequencing and annotation.</title>
        <authorList>
            <consortium name="The Broad Institute Genomics Platform"/>
            <consortium name="The Broad Institute Genome Sequencing Center for Infectious Disease"/>
            <person name="Wu L."/>
            <person name="Ma J."/>
        </authorList>
    </citation>
    <scope>NUCLEOTIDE SEQUENCE [LARGE SCALE GENOMIC DNA]</scope>
    <source>
        <strain evidence="12">KCTC 22280</strain>
    </source>
</reference>
<name>A0ABQ3B590_9GAMM</name>
<evidence type="ECO:0000256" key="1">
    <source>
        <dbReference type="ARBA" id="ARBA00004167"/>
    </source>
</evidence>
<dbReference type="InterPro" id="IPR018448">
    <property type="entry name" value="TatB"/>
</dbReference>
<gene>
    <name evidence="9" type="primary">tatB</name>
    <name evidence="11" type="ORF">GCM10007071_21640</name>
</gene>
<comment type="subcellular location">
    <subcellularLocation>
        <location evidence="9">Cell membrane</location>
        <topology evidence="9">Single-pass membrane protein</topology>
    </subcellularLocation>
    <subcellularLocation>
        <location evidence="1">Membrane</location>
        <topology evidence="1">Single-pass membrane protein</topology>
    </subcellularLocation>
</comment>